<dbReference type="SMART" id="SM00664">
    <property type="entry name" value="DoH"/>
    <property type="match status" value="2"/>
</dbReference>
<feature type="domain" description="DOMON" evidence="11">
    <location>
        <begin position="201"/>
        <end position="319"/>
    </location>
</feature>
<dbReference type="Pfam" id="PF03351">
    <property type="entry name" value="DOMON"/>
    <property type="match status" value="2"/>
</dbReference>
<dbReference type="InterPro" id="IPR006593">
    <property type="entry name" value="Cyt_b561/ferric_Rdtase_TM"/>
</dbReference>
<dbReference type="OrthoDB" id="19261at2759"/>
<dbReference type="PANTHER" id="PTHR23130">
    <property type="entry name" value="CYTOCHROME B561 AND DOMON DOMAIN-CONTAINING PROTEIN"/>
    <property type="match status" value="1"/>
</dbReference>
<evidence type="ECO:0000259" key="12">
    <source>
        <dbReference type="PROSITE" id="PS50939"/>
    </source>
</evidence>
<feature type="transmembrane region" description="Helical" evidence="9">
    <location>
        <begin position="361"/>
        <end position="380"/>
    </location>
</feature>
<dbReference type="PROSITE" id="PS50836">
    <property type="entry name" value="DOMON"/>
    <property type="match status" value="2"/>
</dbReference>
<evidence type="ECO:0000256" key="7">
    <source>
        <dbReference type="ARBA" id="ARBA00023136"/>
    </source>
</evidence>
<feature type="transmembrane region" description="Helical" evidence="9">
    <location>
        <begin position="483"/>
        <end position="504"/>
    </location>
</feature>
<evidence type="ECO:0000313" key="15">
    <source>
        <dbReference type="Proteomes" id="UP000039324"/>
    </source>
</evidence>
<evidence type="ECO:0000256" key="9">
    <source>
        <dbReference type="SAM" id="Phobius"/>
    </source>
</evidence>
<keyword evidence="7 9" id="KW-0472">Membrane</keyword>
<protein>
    <recommendedName>
        <fullName evidence="17">Cytochrome b561 domain-containing protein</fullName>
    </recommendedName>
</protein>
<name>A0A0G4J579_PLABS</name>
<feature type="compositionally biased region" description="Basic and acidic residues" evidence="8">
    <location>
        <begin position="516"/>
        <end position="533"/>
    </location>
</feature>
<dbReference type="GO" id="GO:0016020">
    <property type="term" value="C:membrane"/>
    <property type="evidence" value="ECO:0007669"/>
    <property type="project" value="UniProtKB-SubCell"/>
</dbReference>
<evidence type="ECO:0000256" key="3">
    <source>
        <dbReference type="ARBA" id="ARBA00022692"/>
    </source>
</evidence>
<dbReference type="EMBL" id="OVEO01000003">
    <property type="protein sequence ID" value="SPQ94824.1"/>
    <property type="molecule type" value="Genomic_DNA"/>
</dbReference>
<feature type="region of interest" description="Disordered" evidence="8">
    <location>
        <begin position="512"/>
        <end position="560"/>
    </location>
</feature>
<evidence type="ECO:0000313" key="14">
    <source>
        <dbReference type="EMBL" id="SPQ94824.1"/>
    </source>
</evidence>
<feature type="domain" description="DOMON" evidence="11">
    <location>
        <begin position="35"/>
        <end position="153"/>
    </location>
</feature>
<feature type="transmembrane region" description="Helical" evidence="9">
    <location>
        <begin position="425"/>
        <end position="445"/>
    </location>
</feature>
<keyword evidence="15" id="KW-1185">Reference proteome</keyword>
<feature type="domain" description="Cytochrome b561" evidence="12">
    <location>
        <begin position="320"/>
        <end position="507"/>
    </location>
</feature>
<dbReference type="AlphaFoldDB" id="A0A0G4J579"/>
<dbReference type="Pfam" id="PF03188">
    <property type="entry name" value="Cytochrom_B561"/>
    <property type="match status" value="1"/>
</dbReference>
<feature type="signal peptide" evidence="10">
    <location>
        <begin position="1"/>
        <end position="26"/>
    </location>
</feature>
<evidence type="ECO:0000313" key="16">
    <source>
        <dbReference type="Proteomes" id="UP000290189"/>
    </source>
</evidence>
<keyword evidence="14" id="KW-0496">Mitochondrion</keyword>
<dbReference type="Proteomes" id="UP000039324">
    <property type="component" value="Unassembled WGS sequence"/>
</dbReference>
<gene>
    <name evidence="13" type="ORF">PBRA_002667</name>
    <name evidence="14" type="ORF">PLBR_LOCUS2039</name>
</gene>
<evidence type="ECO:0000259" key="11">
    <source>
        <dbReference type="PROSITE" id="PS50836"/>
    </source>
</evidence>
<dbReference type="OMA" id="NGAHERM"/>
<comment type="subcellular location">
    <subcellularLocation>
        <location evidence="1">Membrane</location>
    </subcellularLocation>
</comment>
<dbReference type="CDD" id="cd08760">
    <property type="entry name" value="Cyt_b561_FRRS1_like"/>
    <property type="match status" value="1"/>
</dbReference>
<evidence type="ECO:0000256" key="1">
    <source>
        <dbReference type="ARBA" id="ARBA00004370"/>
    </source>
</evidence>
<keyword evidence="6 9" id="KW-1133">Transmembrane helix</keyword>
<evidence type="ECO:0000256" key="5">
    <source>
        <dbReference type="ARBA" id="ARBA00022982"/>
    </source>
</evidence>
<dbReference type="Proteomes" id="UP000290189">
    <property type="component" value="Unassembled WGS sequence"/>
</dbReference>
<feature type="transmembrane region" description="Helical" evidence="9">
    <location>
        <begin position="392"/>
        <end position="413"/>
    </location>
</feature>
<keyword evidence="5" id="KW-0249">Electron transport</keyword>
<proteinExistence type="predicted"/>
<keyword evidence="3 9" id="KW-0812">Transmembrane</keyword>
<evidence type="ECO:0000313" key="13">
    <source>
        <dbReference type="EMBL" id="CEP02700.1"/>
    </source>
</evidence>
<accession>A0A0G4J579</accession>
<reference evidence="13 15" key="1">
    <citation type="submission" date="2015-02" db="EMBL/GenBank/DDBJ databases">
        <authorList>
            <person name="Chooi Y.-H."/>
        </authorList>
    </citation>
    <scope>NUCLEOTIDE SEQUENCE [LARGE SCALE GENOMIC DNA]</scope>
    <source>
        <strain evidence="13">E3</strain>
    </source>
</reference>
<feature type="chain" id="PRO_5035990844" description="Cytochrome b561 domain-containing protein" evidence="10">
    <location>
        <begin position="27"/>
        <end position="560"/>
    </location>
</feature>
<evidence type="ECO:0008006" key="17">
    <source>
        <dbReference type="Google" id="ProtNLM"/>
    </source>
</evidence>
<dbReference type="InterPro" id="IPR045266">
    <property type="entry name" value="DOH_DOMON"/>
</dbReference>
<evidence type="ECO:0000256" key="6">
    <source>
        <dbReference type="ARBA" id="ARBA00022989"/>
    </source>
</evidence>
<dbReference type="SMART" id="SM00665">
    <property type="entry name" value="B561"/>
    <property type="match status" value="1"/>
</dbReference>
<dbReference type="PANTHER" id="PTHR23130:SF171">
    <property type="entry name" value="OS01G0895300 PROTEIN"/>
    <property type="match status" value="1"/>
</dbReference>
<evidence type="ECO:0000256" key="4">
    <source>
        <dbReference type="ARBA" id="ARBA00022729"/>
    </source>
</evidence>
<dbReference type="PROSITE" id="PS50939">
    <property type="entry name" value="CYTOCHROME_B561"/>
    <property type="match status" value="1"/>
</dbReference>
<dbReference type="STRING" id="37360.A0A0G4J579"/>
<geneLocation type="mitochondrion" evidence="14"/>
<feature type="transmembrane region" description="Helical" evidence="9">
    <location>
        <begin position="457"/>
        <end position="477"/>
    </location>
</feature>
<sequence length="560" mass="61540">MGVNRPYIRRWVPIVTVLLGALSIHALDGQFATREGHQVEWSINDGLLEVTMTVRSPTVSWIGIGVSPTGAMLGSDAFIGMVGSRRVYRVLLAHSGPEATVFADTATRYTDASVKTTDVGTTVMTVRRPLDADSASQVAIDPSGPTNLILAWRTDPLPPQQLGKHNGFHQEVIGVPKAKPLIKARASVSDPPQKGTVRLSDTMVLTYSFETSTDMVTFKVVGNRPAWLAIGFSPSGRMDGSWTAICNLDQKRVDVRVLGPWRLGSNQPDLAIDIEDSSCTLNGRDVTMEFARPLKLNEAQNPAFDIAPDGQSLVIWAMGNTQTVSQHDHDNRGQRRIDWKSGRSSTVQVDDSPARKAHGSLMMIAWTVLVPVAVCIARFFKDDDRRWFMWHRGLMSLAVVMSMTGLFIIITSVPSGNHFKSLHSVFGLVIQIVTLLQPIIAIFRNTRRALWEKQHRWTAAGLYFFACMNCLLGSILLSSKANGTAFFVLTVIAVFIGIAVFAVMHLRRGKAPPHQAQKDIQGDTRPTRPLDHVDSDDEGLDLSGAQQPWPKDSVNTVDGF</sequence>
<evidence type="ECO:0000256" key="8">
    <source>
        <dbReference type="SAM" id="MobiDB-lite"/>
    </source>
</evidence>
<evidence type="ECO:0000256" key="10">
    <source>
        <dbReference type="SAM" id="SignalP"/>
    </source>
</evidence>
<evidence type="ECO:0000256" key="2">
    <source>
        <dbReference type="ARBA" id="ARBA00022448"/>
    </source>
</evidence>
<dbReference type="CDD" id="cd09631">
    <property type="entry name" value="DOMON_DOH"/>
    <property type="match status" value="2"/>
</dbReference>
<dbReference type="InterPro" id="IPR005018">
    <property type="entry name" value="DOMON_domain"/>
</dbReference>
<keyword evidence="4 10" id="KW-0732">Signal</keyword>
<reference evidence="14 16" key="2">
    <citation type="submission" date="2018-03" db="EMBL/GenBank/DDBJ databases">
        <authorList>
            <person name="Fogelqvist J."/>
        </authorList>
    </citation>
    <scope>NUCLEOTIDE SEQUENCE [LARGE SCALE GENOMIC DNA]</scope>
</reference>
<dbReference type="Gene3D" id="1.20.120.1770">
    <property type="match status" value="1"/>
</dbReference>
<dbReference type="EMBL" id="CDSF01000133">
    <property type="protein sequence ID" value="CEP02700.1"/>
    <property type="molecule type" value="Genomic_DNA"/>
</dbReference>
<organism evidence="13 15">
    <name type="scientific">Plasmodiophora brassicae</name>
    <name type="common">Clubroot disease agent</name>
    <dbReference type="NCBI Taxonomy" id="37360"/>
    <lineage>
        <taxon>Eukaryota</taxon>
        <taxon>Sar</taxon>
        <taxon>Rhizaria</taxon>
        <taxon>Endomyxa</taxon>
        <taxon>Phytomyxea</taxon>
        <taxon>Plasmodiophorida</taxon>
        <taxon>Plasmodiophoridae</taxon>
        <taxon>Plasmodiophora</taxon>
    </lineage>
</organism>
<keyword evidence="2" id="KW-0813">Transport</keyword>